<dbReference type="Proteomes" id="UP001209878">
    <property type="component" value="Unassembled WGS sequence"/>
</dbReference>
<keyword evidence="9" id="KW-1185">Reference proteome</keyword>
<keyword evidence="6" id="KW-0342">GTP-binding</keyword>
<dbReference type="Gene3D" id="3.40.50.300">
    <property type="entry name" value="P-loop containing nucleotide triphosphate hydrolases"/>
    <property type="match status" value="1"/>
</dbReference>
<dbReference type="GO" id="GO:0007165">
    <property type="term" value="P:signal transduction"/>
    <property type="evidence" value="ECO:0007669"/>
    <property type="project" value="InterPro"/>
</dbReference>
<dbReference type="InterPro" id="IPR005225">
    <property type="entry name" value="Small_GTP-bd"/>
</dbReference>
<keyword evidence="4" id="KW-0547">Nucleotide-binding</keyword>
<gene>
    <name evidence="8" type="ORF">NP493_1314g00084</name>
</gene>
<dbReference type="PANTHER" id="PTHR24070">
    <property type="entry name" value="RAS, DI-RAS, AND RHEB FAMILY MEMBERS OF SMALL GTPASE SUPERFAMILY"/>
    <property type="match status" value="1"/>
</dbReference>
<comment type="caution">
    <text evidence="8">The sequence shown here is derived from an EMBL/GenBank/DDBJ whole genome shotgun (WGS) entry which is preliminary data.</text>
</comment>
<dbReference type="InterPro" id="IPR001806">
    <property type="entry name" value="Small_GTPase"/>
</dbReference>
<reference evidence="8" key="1">
    <citation type="journal article" date="2023" name="Mol. Biol. Evol.">
        <title>Third-Generation Sequencing Reveals the Adaptive Role of the Epigenome in Three Deep-Sea Polychaetes.</title>
        <authorList>
            <person name="Perez M."/>
            <person name="Aroh O."/>
            <person name="Sun Y."/>
            <person name="Lan Y."/>
            <person name="Juniper S.K."/>
            <person name="Young C.R."/>
            <person name="Angers B."/>
            <person name="Qian P.Y."/>
        </authorList>
    </citation>
    <scope>NUCLEOTIDE SEQUENCE</scope>
    <source>
        <strain evidence="8">R07B-5</strain>
    </source>
</reference>
<dbReference type="Pfam" id="PF00071">
    <property type="entry name" value="Ras"/>
    <property type="match status" value="1"/>
</dbReference>
<dbReference type="InterPro" id="IPR027417">
    <property type="entry name" value="P-loop_NTPase"/>
</dbReference>
<comment type="subcellular location">
    <subcellularLocation>
        <location evidence="1">Cell membrane</location>
    </subcellularLocation>
</comment>
<dbReference type="GO" id="GO:0005525">
    <property type="term" value="F:GTP binding"/>
    <property type="evidence" value="ECO:0007669"/>
    <property type="project" value="UniProtKB-KW"/>
</dbReference>
<dbReference type="AlphaFoldDB" id="A0AAD9K8U1"/>
<evidence type="ECO:0000313" key="9">
    <source>
        <dbReference type="Proteomes" id="UP001209878"/>
    </source>
</evidence>
<evidence type="ECO:0000256" key="4">
    <source>
        <dbReference type="ARBA" id="ARBA00022741"/>
    </source>
</evidence>
<accession>A0AAD9K8U1</accession>
<dbReference type="PRINTS" id="PR00449">
    <property type="entry name" value="RASTRNSFRMNG"/>
</dbReference>
<evidence type="ECO:0000256" key="6">
    <source>
        <dbReference type="ARBA" id="ARBA00023134"/>
    </source>
</evidence>
<dbReference type="NCBIfam" id="TIGR00231">
    <property type="entry name" value="small_GTP"/>
    <property type="match status" value="1"/>
</dbReference>
<evidence type="ECO:0000256" key="2">
    <source>
        <dbReference type="ARBA" id="ARBA00011984"/>
    </source>
</evidence>
<dbReference type="GO" id="GO:0003925">
    <property type="term" value="F:G protein activity"/>
    <property type="evidence" value="ECO:0007669"/>
    <property type="project" value="UniProtKB-EC"/>
</dbReference>
<dbReference type="GO" id="GO:0005886">
    <property type="term" value="C:plasma membrane"/>
    <property type="evidence" value="ECO:0007669"/>
    <property type="project" value="UniProtKB-SubCell"/>
</dbReference>
<keyword evidence="3" id="KW-1003">Cell membrane</keyword>
<dbReference type="PROSITE" id="PS51420">
    <property type="entry name" value="RHO"/>
    <property type="match status" value="1"/>
</dbReference>
<keyword evidence="5" id="KW-0378">Hydrolase</keyword>
<evidence type="ECO:0000256" key="5">
    <source>
        <dbReference type="ARBA" id="ARBA00022801"/>
    </source>
</evidence>
<proteinExistence type="predicted"/>
<name>A0AAD9K8U1_RIDPI</name>
<dbReference type="SMART" id="SM00173">
    <property type="entry name" value="RAS"/>
    <property type="match status" value="1"/>
</dbReference>
<dbReference type="PROSITE" id="PS51421">
    <property type="entry name" value="RAS"/>
    <property type="match status" value="1"/>
</dbReference>
<dbReference type="FunFam" id="3.40.50.300:FF:000343">
    <property type="entry name" value="Ras family gtpase"/>
    <property type="match status" value="1"/>
</dbReference>
<dbReference type="SMART" id="SM00175">
    <property type="entry name" value="RAB"/>
    <property type="match status" value="1"/>
</dbReference>
<evidence type="ECO:0000256" key="1">
    <source>
        <dbReference type="ARBA" id="ARBA00004236"/>
    </source>
</evidence>
<evidence type="ECO:0000256" key="7">
    <source>
        <dbReference type="ARBA" id="ARBA00023136"/>
    </source>
</evidence>
<organism evidence="8 9">
    <name type="scientific">Ridgeia piscesae</name>
    <name type="common">Tubeworm</name>
    <dbReference type="NCBI Taxonomy" id="27915"/>
    <lineage>
        <taxon>Eukaryota</taxon>
        <taxon>Metazoa</taxon>
        <taxon>Spiralia</taxon>
        <taxon>Lophotrochozoa</taxon>
        <taxon>Annelida</taxon>
        <taxon>Polychaeta</taxon>
        <taxon>Sedentaria</taxon>
        <taxon>Canalipalpata</taxon>
        <taxon>Sabellida</taxon>
        <taxon>Siboglinidae</taxon>
        <taxon>Ridgeia</taxon>
    </lineage>
</organism>
<sequence length="222" mass="24970">MSEAGTQASAVTGKRAVRGYKIVVLGDGGVGKSALTMQFVCHQFLDYHDPTIEDVYQHQARIDGEPAQLEILDTAGQPEFTAMREQYMRAGEGFVVCYSVIARRSFDEALEYKKLIDRVRSADTTPIVLVANKCDLEHLRKVSTEEGRALASQWDCPFFETSAAQRVYVDDAFHGLVCEIRRREGKRKQAASKLKKAKTSPLRQFLRNFNVRKKHNGPLNST</sequence>
<evidence type="ECO:0000256" key="3">
    <source>
        <dbReference type="ARBA" id="ARBA00022475"/>
    </source>
</evidence>
<dbReference type="SUPFAM" id="SSF52540">
    <property type="entry name" value="P-loop containing nucleoside triphosphate hydrolases"/>
    <property type="match status" value="1"/>
</dbReference>
<dbReference type="PROSITE" id="PS51419">
    <property type="entry name" value="RAB"/>
    <property type="match status" value="1"/>
</dbReference>
<dbReference type="InterPro" id="IPR020849">
    <property type="entry name" value="Small_GTPase_Ras-type"/>
</dbReference>
<evidence type="ECO:0000313" key="8">
    <source>
        <dbReference type="EMBL" id="KAK2166565.1"/>
    </source>
</evidence>
<protein>
    <recommendedName>
        <fullName evidence="2">small monomeric GTPase</fullName>
        <ecNumber evidence="2">3.6.5.2</ecNumber>
    </recommendedName>
</protein>
<dbReference type="SMART" id="SM00174">
    <property type="entry name" value="RHO"/>
    <property type="match status" value="1"/>
</dbReference>
<dbReference type="EMBL" id="JAODUO010001313">
    <property type="protein sequence ID" value="KAK2166565.1"/>
    <property type="molecule type" value="Genomic_DNA"/>
</dbReference>
<dbReference type="EC" id="3.6.5.2" evidence="2"/>
<keyword evidence="7" id="KW-0472">Membrane</keyword>